<dbReference type="EMBL" id="FNAH01000008">
    <property type="protein sequence ID" value="SDE57313.1"/>
    <property type="molecule type" value="Genomic_DNA"/>
</dbReference>
<evidence type="ECO:0000313" key="2">
    <source>
        <dbReference type="Proteomes" id="UP000199344"/>
    </source>
</evidence>
<dbReference type="Proteomes" id="UP000199344">
    <property type="component" value="Unassembled WGS sequence"/>
</dbReference>
<gene>
    <name evidence="1" type="ORF">SAMN05421538_10846</name>
</gene>
<dbReference type="OrthoDB" id="7772846at2"/>
<dbReference type="RefSeq" id="WP_090524304.1">
    <property type="nucleotide sequence ID" value="NZ_FNAH01000008.1"/>
</dbReference>
<keyword evidence="2" id="KW-1185">Reference proteome</keyword>
<proteinExistence type="predicted"/>
<dbReference type="AlphaFoldDB" id="A0A1G7E0R6"/>
<protein>
    <submittedName>
        <fullName evidence="1">Uncharacterized protein</fullName>
    </submittedName>
</protein>
<name>A0A1G7E0R6_9RHOB</name>
<evidence type="ECO:0000313" key="1">
    <source>
        <dbReference type="EMBL" id="SDE57313.1"/>
    </source>
</evidence>
<sequence length="125" mass="13496">MSDFETLGLKSGRWTGLLRRETGPNRVVLAQAGRIIADAEVTEDAPGLWRIEATLPVSSLSDGMQTFSLLGNAGDGKIPHPDCELLAEISVTSGQAAEIDLHAELALIRAELDMLKKEFRRISAP</sequence>
<reference evidence="1 2" key="1">
    <citation type="submission" date="2016-10" db="EMBL/GenBank/DDBJ databases">
        <authorList>
            <person name="de Groot N.N."/>
        </authorList>
    </citation>
    <scope>NUCLEOTIDE SEQUENCE [LARGE SCALE GENOMIC DNA]</scope>
    <source>
        <strain evidence="1 2">DSM 22220</strain>
    </source>
</reference>
<organism evidence="1 2">
    <name type="scientific">Paracoccus isoporae</name>
    <dbReference type="NCBI Taxonomy" id="591205"/>
    <lineage>
        <taxon>Bacteria</taxon>
        <taxon>Pseudomonadati</taxon>
        <taxon>Pseudomonadota</taxon>
        <taxon>Alphaproteobacteria</taxon>
        <taxon>Rhodobacterales</taxon>
        <taxon>Paracoccaceae</taxon>
        <taxon>Paracoccus</taxon>
    </lineage>
</organism>
<dbReference type="STRING" id="591205.SAMN05421538_10846"/>
<accession>A0A1G7E0R6</accession>